<comment type="catalytic activity">
    <reaction evidence="10">
        <text>isopentenyl diphosphate = dimethylallyl diphosphate</text>
        <dbReference type="Rhea" id="RHEA:23284"/>
        <dbReference type="ChEBI" id="CHEBI:57623"/>
        <dbReference type="ChEBI" id="CHEBI:128769"/>
        <dbReference type="EC" id="5.3.3.2"/>
    </reaction>
</comment>
<feature type="domain" description="Nudix hydrolase" evidence="11">
    <location>
        <begin position="35"/>
        <end position="174"/>
    </location>
</feature>
<dbReference type="InterPro" id="IPR056375">
    <property type="entry name" value="Idi_bact"/>
</dbReference>
<keyword evidence="7 10" id="KW-0464">Manganese</keyword>
<evidence type="ECO:0000256" key="7">
    <source>
        <dbReference type="ARBA" id="ARBA00023211"/>
    </source>
</evidence>
<feature type="active site" evidence="10">
    <location>
        <position position="124"/>
    </location>
</feature>
<dbReference type="SUPFAM" id="SSF55811">
    <property type="entry name" value="Nudix"/>
    <property type="match status" value="1"/>
</dbReference>
<organism evidence="12 13">
    <name type="scientific">Corynebacterium atypicum</name>
    <dbReference type="NCBI Taxonomy" id="191610"/>
    <lineage>
        <taxon>Bacteria</taxon>
        <taxon>Bacillati</taxon>
        <taxon>Actinomycetota</taxon>
        <taxon>Actinomycetes</taxon>
        <taxon>Mycobacteriales</taxon>
        <taxon>Corynebacteriaceae</taxon>
        <taxon>Corynebacterium</taxon>
    </lineage>
</organism>
<dbReference type="PIRSF" id="PIRSF018427">
    <property type="entry name" value="Isopntndiph_ism"/>
    <property type="match status" value="1"/>
</dbReference>
<dbReference type="PROSITE" id="PS51462">
    <property type="entry name" value="NUDIX"/>
    <property type="match status" value="1"/>
</dbReference>
<accession>A0ABM5QP56</accession>
<dbReference type="EMBL" id="CP008944">
    <property type="protein sequence ID" value="AIG64523.1"/>
    <property type="molecule type" value="Genomic_DNA"/>
</dbReference>
<gene>
    <name evidence="10" type="primary">idi</name>
    <name evidence="12" type="ORF">CATYP_07900</name>
</gene>
<evidence type="ECO:0000256" key="6">
    <source>
        <dbReference type="ARBA" id="ARBA00022842"/>
    </source>
</evidence>
<feature type="binding site" evidence="10">
    <location>
        <position position="122"/>
    </location>
    <ligand>
        <name>Mn(2+)</name>
        <dbReference type="ChEBI" id="CHEBI:29035"/>
    </ligand>
</feature>
<reference evidence="12 13" key="1">
    <citation type="submission" date="2014-07" db="EMBL/GenBank/DDBJ databases">
        <title>Complete genome sequence of Corynebacterium atypicum DSM 44849: identifiction of the mycolic acid biosynthesis genes.</title>
        <authorList>
            <person name="Tippelt A."/>
            <person name="Mollmann S."/>
            <person name="Albersmeier A."/>
            <person name="Jaenicke S."/>
            <person name="Ruckert C."/>
            <person name="Tauch A."/>
        </authorList>
    </citation>
    <scope>NUCLEOTIDE SEQUENCE [LARGE SCALE GENOMIC DNA]</scope>
    <source>
        <strain evidence="12 13">R2070</strain>
    </source>
</reference>
<proteinExistence type="inferred from homology"/>
<keyword evidence="6 10" id="KW-0460">Magnesium</keyword>
<sequence>MDSSHETEELVVLVGADGRPAGTAPKATVHTADTPLHFAFSAYVLDPEGRLLLTRRALSKRTWPGVWTNSFCGHPGPGEITVAAVRRRASEELGLQPAQLGAVEEVLPDFSYRATDSSGIVEYEVCPVFVVRLTGPVALAVNPEEVDAWVWAAPADVVAAARALPEVFSQWMVAELADPRLVAALG</sequence>
<dbReference type="RefSeq" id="WP_038606342.1">
    <property type="nucleotide sequence ID" value="NZ_CP008944.1"/>
</dbReference>
<dbReference type="InterPro" id="IPR015797">
    <property type="entry name" value="NUDIX_hydrolase-like_dom_sf"/>
</dbReference>
<feature type="binding site" evidence="10">
    <location>
        <position position="124"/>
    </location>
    <ligand>
        <name>Mn(2+)</name>
        <dbReference type="ChEBI" id="CHEBI:29035"/>
    </ligand>
</feature>
<evidence type="ECO:0000259" key="11">
    <source>
        <dbReference type="PROSITE" id="PS51462"/>
    </source>
</evidence>
<evidence type="ECO:0000313" key="12">
    <source>
        <dbReference type="EMBL" id="AIG64523.1"/>
    </source>
</evidence>
<dbReference type="InterPro" id="IPR011876">
    <property type="entry name" value="IsopentenylPP_isomerase_typ1"/>
</dbReference>
<dbReference type="Proteomes" id="UP000028504">
    <property type="component" value="Chromosome"/>
</dbReference>
<comment type="pathway">
    <text evidence="1 10">Isoprenoid biosynthesis; dimethylallyl diphosphate biosynthesis; dimethylallyl diphosphate from isopentenyl diphosphate: step 1/1.</text>
</comment>
<evidence type="ECO:0000256" key="9">
    <source>
        <dbReference type="ARBA" id="ARBA00023235"/>
    </source>
</evidence>
<comment type="similarity">
    <text evidence="2 10">Belongs to the IPP isomerase type 1 family.</text>
</comment>
<protein>
    <recommendedName>
        <fullName evidence="3 10">Isopentenyl-diphosphate Delta-isomerase</fullName>
        <shortName evidence="10">IPP isomerase</shortName>
        <ecNumber evidence="3 10">5.3.3.2</ecNumber>
    </recommendedName>
    <alternativeName>
        <fullName evidence="10">IPP:DMAPP isomerase</fullName>
    </alternativeName>
    <alternativeName>
        <fullName evidence="10">Isopentenyl pyrophosphate isomerase</fullName>
    </alternativeName>
</protein>
<evidence type="ECO:0000256" key="4">
    <source>
        <dbReference type="ARBA" id="ARBA00022490"/>
    </source>
</evidence>
<evidence type="ECO:0000256" key="10">
    <source>
        <dbReference type="HAMAP-Rule" id="MF_00202"/>
    </source>
</evidence>
<feature type="binding site" evidence="10">
    <location>
        <position position="37"/>
    </location>
    <ligand>
        <name>Mn(2+)</name>
        <dbReference type="ChEBI" id="CHEBI:29035"/>
    </ligand>
</feature>
<comment type="cofactor">
    <cofactor evidence="10">
        <name>Mn(2+)</name>
        <dbReference type="ChEBI" id="CHEBI:29035"/>
    </cofactor>
    <text evidence="10">Binds 1 Mn(2+) ion per subunit.</text>
</comment>
<evidence type="ECO:0000256" key="3">
    <source>
        <dbReference type="ARBA" id="ARBA00012057"/>
    </source>
</evidence>
<keyword evidence="13" id="KW-1185">Reference proteome</keyword>
<keyword evidence="9 10" id="KW-0413">Isomerase</keyword>
<keyword evidence="5 10" id="KW-0479">Metal-binding</keyword>
<dbReference type="InterPro" id="IPR000086">
    <property type="entry name" value="NUDIX_hydrolase_dom"/>
</dbReference>
<feature type="binding site" evidence="10">
    <location>
        <position position="30"/>
    </location>
    <ligand>
        <name>Mn(2+)</name>
        <dbReference type="ChEBI" id="CHEBI:29035"/>
    </ligand>
</feature>
<name>A0ABM5QP56_9CORY</name>
<dbReference type="PANTHER" id="PTHR10885">
    <property type="entry name" value="ISOPENTENYL-DIPHOSPHATE DELTA-ISOMERASE"/>
    <property type="match status" value="1"/>
</dbReference>
<dbReference type="EC" id="5.3.3.2" evidence="3 10"/>
<feature type="binding site" evidence="10">
    <location>
        <position position="74"/>
    </location>
    <ligand>
        <name>Mn(2+)</name>
        <dbReference type="ChEBI" id="CHEBI:29035"/>
    </ligand>
</feature>
<dbReference type="Pfam" id="PF00293">
    <property type="entry name" value="NUDIX"/>
    <property type="match status" value="1"/>
</dbReference>
<keyword evidence="8 10" id="KW-0414">Isoprene biosynthesis</keyword>
<evidence type="ECO:0000256" key="2">
    <source>
        <dbReference type="ARBA" id="ARBA00007579"/>
    </source>
</evidence>
<evidence type="ECO:0000256" key="8">
    <source>
        <dbReference type="ARBA" id="ARBA00023229"/>
    </source>
</evidence>
<dbReference type="PANTHER" id="PTHR10885:SF0">
    <property type="entry name" value="ISOPENTENYL-DIPHOSPHATE DELTA-ISOMERASE"/>
    <property type="match status" value="1"/>
</dbReference>
<evidence type="ECO:0000256" key="5">
    <source>
        <dbReference type="ARBA" id="ARBA00022723"/>
    </source>
</evidence>
<comment type="function">
    <text evidence="10">Catalyzes the 1,3-allylic rearrangement of the homoallylic substrate isopentenyl (IPP) to its highly electrophilic allylic isomer, dimethylallyl diphosphate (DMAPP).</text>
</comment>
<evidence type="ECO:0000313" key="13">
    <source>
        <dbReference type="Proteomes" id="UP000028504"/>
    </source>
</evidence>
<evidence type="ECO:0000256" key="1">
    <source>
        <dbReference type="ARBA" id="ARBA00004826"/>
    </source>
</evidence>
<comment type="cofactor">
    <cofactor evidence="10">
        <name>Mg(2+)</name>
        <dbReference type="ChEBI" id="CHEBI:18420"/>
    </cofactor>
    <text evidence="10">Binds 1 Mg(2+) ion per subunit. The magnesium ion binds only when substrate is bound.</text>
</comment>
<comment type="subcellular location">
    <subcellularLocation>
        <location evidence="10">Cytoplasm</location>
    </subcellularLocation>
</comment>
<dbReference type="GO" id="GO:0004452">
    <property type="term" value="F:isopentenyl-diphosphate delta-isomerase activity"/>
    <property type="evidence" value="ECO:0007669"/>
    <property type="project" value="UniProtKB-EC"/>
</dbReference>
<dbReference type="NCBIfam" id="TIGR02150">
    <property type="entry name" value="IPP_isom_1"/>
    <property type="match status" value="1"/>
</dbReference>
<feature type="active site" evidence="10">
    <location>
        <position position="72"/>
    </location>
</feature>
<feature type="binding site" evidence="10">
    <location>
        <position position="92"/>
    </location>
    <ligand>
        <name>Mg(2+)</name>
        <dbReference type="ChEBI" id="CHEBI:18420"/>
    </ligand>
</feature>
<dbReference type="Gene3D" id="3.90.79.10">
    <property type="entry name" value="Nucleoside Triphosphate Pyrophosphohydrolase"/>
    <property type="match status" value="1"/>
</dbReference>
<dbReference type="CDD" id="cd02885">
    <property type="entry name" value="NUDIX_IPP_Isomerase"/>
    <property type="match status" value="1"/>
</dbReference>
<dbReference type="HAMAP" id="MF_00202">
    <property type="entry name" value="Idi"/>
    <property type="match status" value="1"/>
</dbReference>
<keyword evidence="4 10" id="KW-0963">Cytoplasm</keyword>
<dbReference type="NCBIfam" id="NF002995">
    <property type="entry name" value="PRK03759.1"/>
    <property type="match status" value="1"/>
</dbReference>